<dbReference type="Ensembl" id="ENST00000718125.1">
    <property type="protein sequence ID" value="ENSP00000520680.1"/>
    <property type="gene ID" value="ENSG00000113430.11"/>
</dbReference>
<organism evidence="1 2">
    <name type="scientific">Homo sapiens</name>
    <name type="common">Human</name>
    <dbReference type="NCBI Taxonomy" id="9606"/>
    <lineage>
        <taxon>Eukaryota</taxon>
        <taxon>Metazoa</taxon>
        <taxon>Chordata</taxon>
        <taxon>Craniata</taxon>
        <taxon>Vertebrata</taxon>
        <taxon>Euteleostomi</taxon>
        <taxon>Mammalia</taxon>
        <taxon>Eutheria</taxon>
        <taxon>Euarchontoglires</taxon>
        <taxon>Primates</taxon>
        <taxon>Haplorrhini</taxon>
        <taxon>Catarrhini</taxon>
        <taxon>Hominidae</taxon>
        <taxon>Homo</taxon>
    </lineage>
</organism>
<dbReference type="HGNC" id="HGNC:6129">
    <property type="gene designation" value="IRX4"/>
</dbReference>
<keyword evidence="2" id="KW-1185">Reference proteome</keyword>
<reference evidence="1" key="5">
    <citation type="submission" date="2025-09" db="UniProtKB">
        <authorList>
            <consortium name="Ensembl"/>
        </authorList>
    </citation>
    <scope>IDENTIFICATION</scope>
</reference>
<dbReference type="OpenTargets" id="ENSG00000113430"/>
<evidence type="ECO:0000313" key="1">
    <source>
        <dbReference type="Ensembl" id="ENSP00000520680.1"/>
    </source>
</evidence>
<reference evidence="1 2" key="2">
    <citation type="journal article" date="2004" name="Nature">
        <title>The DNA sequence and comparative analysis of human chromosome 5.</title>
        <authorList>
            <person name="Schmutz J."/>
            <person name="Martin J."/>
            <person name="Terry A."/>
            <person name="Couronne O."/>
            <person name="Grimwood J."/>
            <person name="Lowry S."/>
            <person name="Gordon L.A."/>
            <person name="Scott D."/>
            <person name="Xie G."/>
            <person name="Huang W."/>
            <person name="Hellsten U."/>
            <person name="Tran-Gyamfi M."/>
            <person name="She X."/>
            <person name="Prabhakar S."/>
            <person name="Aerts A."/>
            <person name="Altherr M."/>
            <person name="Bajorek E."/>
            <person name="Black S."/>
            <person name="Branscomb E."/>
            <person name="Caoile C."/>
            <person name="Challacombe J.F."/>
            <person name="Chan Y.M."/>
            <person name="Denys M."/>
            <person name="Detter J.C."/>
            <person name="Escobar J."/>
            <person name="Flowers D."/>
            <person name="Fotopulos D."/>
            <person name="Glavina T."/>
            <person name="Gomez M."/>
            <person name="Gonzales E."/>
            <person name="Goodstein D."/>
            <person name="Grigoriev I."/>
            <person name="Groza M."/>
            <person name="Hammon N."/>
            <person name="Hawkins T."/>
            <person name="Haydu L."/>
            <person name="Israni S."/>
            <person name="Jett J."/>
            <person name="Kadner K."/>
            <person name="Kimball H."/>
            <person name="Kobayashi A."/>
            <person name="Lopez F."/>
            <person name="Lou Y."/>
            <person name="Martinez D."/>
            <person name="Medina C."/>
            <person name="Morgan J."/>
            <person name="Nandkeshwar R."/>
            <person name="Noonan J.P."/>
            <person name="Pitluck S."/>
            <person name="Pollard M."/>
            <person name="Predki P."/>
            <person name="Priest J."/>
            <person name="Ramirez L."/>
            <person name="Retterer J."/>
            <person name="Rodriguez A."/>
            <person name="Rogers S."/>
            <person name="Salamov A."/>
            <person name="Salazar A."/>
            <person name="Thayer N."/>
            <person name="Tice H."/>
            <person name="Tsai M."/>
            <person name="Ustaszewska A."/>
            <person name="Vo N."/>
            <person name="Wheeler J."/>
            <person name="Wu K."/>
            <person name="Yang J."/>
            <person name="Dickson M."/>
            <person name="Cheng J.F."/>
            <person name="Eichler E.E."/>
            <person name="Olsen A."/>
            <person name="Pennacchio L.A."/>
            <person name="Rokhsar D.S."/>
            <person name="Richardson P."/>
            <person name="Lucas S.M."/>
            <person name="Myers R.M."/>
            <person name="Rubin E.M."/>
        </authorList>
    </citation>
    <scope>NUCLEOTIDE SEQUENCE [LARGE SCALE GENOMIC DNA]</scope>
</reference>
<protein>
    <submittedName>
        <fullName evidence="1">Iroquois homeobox 4</fullName>
    </submittedName>
</protein>
<gene>
    <name evidence="1" type="primary">IRX4</name>
</gene>
<evidence type="ECO:0000313" key="2">
    <source>
        <dbReference type="Proteomes" id="UP000005640"/>
    </source>
</evidence>
<dbReference type="Proteomes" id="UP000005640">
    <property type="component" value="Chromosome 5"/>
</dbReference>
<reference evidence="1 2" key="1">
    <citation type="journal article" date="2001" name="Nature">
        <title>Initial sequencing and analysis of the human genome.</title>
        <authorList>
            <consortium name="International Human Genome Sequencing Consortium"/>
            <person name="Lander E.S."/>
            <person name="Linton L.M."/>
            <person name="Birren B."/>
            <person name="Nusbaum C."/>
            <person name="Zody M.C."/>
            <person name="Baldwin J."/>
            <person name="Devon K."/>
            <person name="Dewar K."/>
            <person name="Doyle M."/>
            <person name="FitzHugh W."/>
            <person name="Funke R."/>
            <person name="Gage D."/>
            <person name="Harris K."/>
            <person name="Heaford A."/>
            <person name="Howland J."/>
            <person name="Kann L."/>
            <person name="Lehoczky J."/>
            <person name="LeVine R."/>
            <person name="McEwan P."/>
            <person name="McKernan K."/>
            <person name="Meldrim J."/>
            <person name="Mesirov J.P."/>
            <person name="Miranda C."/>
            <person name="Morris W."/>
            <person name="Naylor J."/>
            <person name="Raymond C."/>
            <person name="Rosetti M."/>
            <person name="Santos R."/>
            <person name="Sheridan A."/>
            <person name="Sougnez C."/>
            <person name="Stange-Thomann N."/>
            <person name="Stojanovic N."/>
            <person name="Subramanian A."/>
            <person name="Wyman D."/>
            <person name="Rogers J."/>
            <person name="Sulston J."/>
            <person name="Ainscough R."/>
            <person name="Beck S."/>
            <person name="Bentley D."/>
            <person name="Burton J."/>
            <person name="Clee C."/>
            <person name="Carter N."/>
            <person name="Coulson A."/>
            <person name="Deadman R."/>
            <person name="Deloukas P."/>
            <person name="Dunham A."/>
            <person name="Dunham I."/>
            <person name="Durbin R."/>
            <person name="French L."/>
            <person name="Grafham D."/>
            <person name="Gregory S."/>
            <person name="Hubbard T."/>
            <person name="Humphray S."/>
            <person name="Hunt A."/>
            <person name="Jones M."/>
            <person name="Lloyd C."/>
            <person name="McMurray A."/>
            <person name="Matthews L."/>
            <person name="Mercer S."/>
            <person name="Milne S."/>
            <person name="Mullikin J.C."/>
            <person name="Mungall A."/>
            <person name="Plumb R."/>
            <person name="Ross M."/>
            <person name="Shownkeen R."/>
            <person name="Sims S."/>
            <person name="Waterston R.H."/>
            <person name="Wilson R.K."/>
            <person name="Hillier L.W."/>
            <person name="McPherson J.D."/>
            <person name="Marra M.A."/>
            <person name="Mardis E.R."/>
            <person name="Fulton L.A."/>
            <person name="Chinwalla A.T."/>
            <person name="Pepin K.H."/>
            <person name="Gish W.R."/>
            <person name="Chissoe S.L."/>
            <person name="Wendl M.C."/>
            <person name="Delehaunty K.D."/>
            <person name="Miner T.L."/>
            <person name="Delehaunty A."/>
            <person name="Kramer J.B."/>
            <person name="Cook L.L."/>
            <person name="Fulton R.S."/>
            <person name="Johnson D.L."/>
            <person name="Minx P.J."/>
            <person name="Clifton S.W."/>
            <person name="Hawkins T."/>
            <person name="Branscomb E."/>
            <person name="Predki P."/>
            <person name="Richardson P."/>
            <person name="Wenning S."/>
            <person name="Slezak T."/>
            <person name="Doggett N."/>
            <person name="Cheng J.F."/>
            <person name="Olsen A."/>
            <person name="Lucas S."/>
            <person name="Elkin C."/>
            <person name="Uberbacher E."/>
            <person name="Frazier M."/>
            <person name="Gibbs R.A."/>
            <person name="Muzny D.M."/>
            <person name="Scherer S.E."/>
            <person name="Bouck J.B."/>
            <person name="Sodergren E.J."/>
            <person name="Worley K.C."/>
            <person name="Rives C.M."/>
            <person name="Gorrell J.H."/>
            <person name="Metzker M.L."/>
            <person name="Naylor S.L."/>
            <person name="Kucherlapati R.S."/>
            <person name="Nelson D.L."/>
            <person name="Weinstock G.M."/>
            <person name="Sakaki Y."/>
            <person name="Fujiyama A."/>
            <person name="Hattori M."/>
            <person name="Yada T."/>
            <person name="Toyoda A."/>
            <person name="Itoh T."/>
            <person name="Kawagoe C."/>
            <person name="Watanabe H."/>
            <person name="Totoki Y."/>
            <person name="Taylor T."/>
            <person name="Weissenbach J."/>
            <person name="Heilig R."/>
            <person name="Saurin W."/>
            <person name="Artiguenave F."/>
            <person name="Brottier P."/>
            <person name="Bruls T."/>
            <person name="Pelletier E."/>
            <person name="Robert C."/>
            <person name="Wincker P."/>
            <person name="Smith D.R."/>
            <person name="Doucette-Stamm L."/>
            <person name="Rubenfield M."/>
            <person name="Weinstock K."/>
            <person name="Lee H.M."/>
            <person name="Dubois J."/>
            <person name="Rosenthal A."/>
            <person name="Platzer M."/>
            <person name="Nyakatura G."/>
            <person name="Taudien S."/>
            <person name="Rump A."/>
            <person name="Yang H."/>
            <person name="Yu J."/>
            <person name="Wang J."/>
            <person name="Huang G."/>
            <person name="Gu J."/>
            <person name="Hood L."/>
            <person name="Rowen L."/>
            <person name="Madan A."/>
            <person name="Qin S."/>
            <person name="Davis R.W."/>
            <person name="Federspiel N.A."/>
            <person name="Abola A.P."/>
            <person name="Proctor M.J."/>
            <person name="Myers R.M."/>
            <person name="Schmutz J."/>
            <person name="Dickson M."/>
            <person name="Grimwood J."/>
            <person name="Cox D.R."/>
            <person name="Olson M.V."/>
            <person name="Kaul R."/>
            <person name="Raymond C."/>
            <person name="Shimizu N."/>
            <person name="Kawasaki K."/>
            <person name="Minoshima S."/>
            <person name="Evans G.A."/>
            <person name="Athanasiou M."/>
            <person name="Schultz R."/>
            <person name="Roe B.A."/>
            <person name="Chen F."/>
            <person name="Pan H."/>
            <person name="Ramser J."/>
            <person name="Lehrach H."/>
            <person name="Reinhardt R."/>
            <person name="McCombie W.R."/>
            <person name="de la Bastide M."/>
            <person name="Dedhia N."/>
            <person name="Blocker H."/>
            <person name="Hornischer K."/>
            <person name="Nordsiek G."/>
            <person name="Agarwala R."/>
            <person name="Aravind L."/>
            <person name="Bailey J.A."/>
            <person name="Bateman A."/>
            <person name="Batzoglou S."/>
            <person name="Birney E."/>
            <person name="Bork P."/>
            <person name="Brown D.G."/>
            <person name="Burge C.B."/>
            <person name="Cerutti L."/>
            <person name="Chen H.C."/>
            <person name="Church D."/>
            <person name="Clamp M."/>
            <person name="Copley R.R."/>
            <person name="Doerks T."/>
            <person name="Eddy S.R."/>
            <person name="Eichler E.E."/>
            <person name="Furey T.S."/>
            <person name="Galagan J."/>
            <person name="Gilbert J.G."/>
            <person name="Harmon C."/>
            <person name="Hayashizaki Y."/>
            <person name="Haussler D."/>
            <person name="Hermjakob H."/>
            <person name="Hokamp K."/>
            <person name="Jang W."/>
            <person name="Johnson L.S."/>
            <person name="Jones T.A."/>
            <person name="Kasif S."/>
            <person name="Kaspryzk A."/>
            <person name="Kennedy S."/>
            <person name="Kent W.J."/>
            <person name="Kitts P."/>
            <person name="Koonin E.V."/>
            <person name="Korf I."/>
            <person name="Kulp D."/>
            <person name="Lancet D."/>
            <person name="Lowe T.M."/>
            <person name="McLysaght A."/>
            <person name="Mikkelsen T."/>
            <person name="Moran J.V."/>
            <person name="Mulder N."/>
            <person name="Pollara V.J."/>
            <person name="Ponting C.P."/>
            <person name="Schuler G."/>
            <person name="Schultz J."/>
            <person name="Slater G."/>
            <person name="Smit A.F."/>
            <person name="Stupka E."/>
            <person name="Szustakowski J."/>
            <person name="Thierry-Mieg D."/>
            <person name="Thierry-Mieg J."/>
            <person name="Wagner L."/>
            <person name="Wallis J."/>
            <person name="Wheeler R."/>
            <person name="Williams A."/>
            <person name="Wolf Y.I."/>
            <person name="Wolfe K.H."/>
            <person name="Yang S.P."/>
            <person name="Yeh R.F."/>
            <person name="Collins F."/>
            <person name="Guyer M.S."/>
            <person name="Peterson J."/>
            <person name="Felsenfeld A."/>
            <person name="Wetterstrand K.A."/>
            <person name="Patrinos A."/>
            <person name="Morgan M.J."/>
            <person name="de Jong P."/>
            <person name="Catanese J.J."/>
            <person name="Osoegawa K."/>
            <person name="Shizuya H."/>
            <person name="Choi S."/>
            <person name="Chen Y.J."/>
        </authorList>
    </citation>
    <scope>NUCLEOTIDE SEQUENCE [LARGE SCALE GENOMIC DNA]</scope>
</reference>
<dbReference type="Ensembl" id="ENST00000718125.1">
    <property type="protein sequence ID" value="ENSP00000520680.1"/>
    <property type="gene ID" value="ENSG00000113430.12"/>
</dbReference>
<dbReference type="AlphaFoldDB" id="A0ABB0MV80"/>
<sequence>MSYPQFGYPYSSAPQSSRPLSAVLDGHQLPEHVLRVRRPHAGGLRARRLGPGAGLLPGLREPAAGHRAPRAQLGRGAGRLWGSLWRIAGLWQLRDLRLGGVRLLLAEQL</sequence>
<proteinExistence type="predicted"/>
<reference evidence="1 2" key="3">
    <citation type="journal article" date="2004" name="Nature">
        <title>Finishing the euchromatic sequence of the human genome.</title>
        <authorList>
            <consortium name="International Human Genome Sequencing Consortium"/>
        </authorList>
    </citation>
    <scope>NUCLEOTIDE SEQUENCE [LARGE SCALE GENOMIC DNA]</scope>
</reference>
<reference evidence="1" key="4">
    <citation type="submission" date="2025-08" db="UniProtKB">
        <authorList>
            <consortium name="Ensembl"/>
        </authorList>
    </citation>
    <scope>IDENTIFICATION</scope>
</reference>
<dbReference type="EMBL" id="AC025183">
    <property type="status" value="NOT_ANNOTATED_CDS"/>
    <property type="molecule type" value="Genomic_DNA"/>
</dbReference>
<name>A0ABB0MV80_HUMAN</name>
<accession>A0ABB0MV80</accession>
<dbReference type="GeneTree" id="ENSGT00940000158596"/>